<accession>A0A1F5LL03</accession>
<sequence>MLVEEKANTQVSIVVFEAHNHMDSKAVELVLIMISSRAEYLILDSLHGIADTYGGYTAEYHNALGFFVLTPSSIKTMFWLNKHRPNESQLNNNNATANDSTAAKESSKGAPVRSVKANWVMYQFAHGGAGSASVIHNLSEEDGSSVGLTAEQWETEALSIRTSFEKTVGDKGSNFAKGYQQQKRRVKTKDAMAQITGQLLTSIIAALKKMAGFVLDGGAKLATKFKEVINKTITIPVITAVYKQFISGGHDLTVLDAISFLVAIPTTIIWKLIKNNGTSPPMFKPGDFKKLLGGLKKPTTMQEMPVQEMTDKPNLLPYNEFANIVNVVAGAFGFEDL</sequence>
<name>A0A1F5LL03_PENAI</name>
<gene>
    <name evidence="2" type="ORF">PENARI_c007G12113</name>
</gene>
<dbReference type="STRING" id="1835702.A0A1F5LL03"/>
<evidence type="ECO:0000256" key="1">
    <source>
        <dbReference type="SAM" id="MobiDB-lite"/>
    </source>
</evidence>
<keyword evidence="3" id="KW-1185">Reference proteome</keyword>
<organism evidence="2 3">
    <name type="scientific">Penicillium arizonense</name>
    <dbReference type="NCBI Taxonomy" id="1835702"/>
    <lineage>
        <taxon>Eukaryota</taxon>
        <taxon>Fungi</taxon>
        <taxon>Dikarya</taxon>
        <taxon>Ascomycota</taxon>
        <taxon>Pezizomycotina</taxon>
        <taxon>Eurotiomycetes</taxon>
        <taxon>Eurotiomycetidae</taxon>
        <taxon>Eurotiales</taxon>
        <taxon>Aspergillaceae</taxon>
        <taxon>Penicillium</taxon>
    </lineage>
</organism>
<dbReference type="EMBL" id="LXJU01000007">
    <property type="protein sequence ID" value="OGE53898.1"/>
    <property type="molecule type" value="Genomic_DNA"/>
</dbReference>
<dbReference type="RefSeq" id="XP_022489335.1">
    <property type="nucleotide sequence ID" value="XM_022631249.1"/>
</dbReference>
<evidence type="ECO:0000313" key="2">
    <source>
        <dbReference type="EMBL" id="OGE53898.1"/>
    </source>
</evidence>
<dbReference type="GeneID" id="34575983"/>
<dbReference type="Proteomes" id="UP000177622">
    <property type="component" value="Unassembled WGS sequence"/>
</dbReference>
<reference evidence="2 3" key="1">
    <citation type="journal article" date="2016" name="Sci. Rep.">
        <title>Penicillium arizonense, a new, genome sequenced fungal species, reveals a high chemical diversity in secreted metabolites.</title>
        <authorList>
            <person name="Grijseels S."/>
            <person name="Nielsen J.C."/>
            <person name="Randelovic M."/>
            <person name="Nielsen J."/>
            <person name="Nielsen K.F."/>
            <person name="Workman M."/>
            <person name="Frisvad J.C."/>
        </authorList>
    </citation>
    <scope>NUCLEOTIDE SEQUENCE [LARGE SCALE GENOMIC DNA]</scope>
    <source>
        <strain evidence="2 3">CBS 141311</strain>
    </source>
</reference>
<protein>
    <submittedName>
        <fullName evidence="2">Uncharacterized protein</fullName>
    </submittedName>
</protein>
<feature type="compositionally biased region" description="Low complexity" evidence="1">
    <location>
        <begin position="91"/>
        <end position="103"/>
    </location>
</feature>
<comment type="caution">
    <text evidence="2">The sequence shown here is derived from an EMBL/GenBank/DDBJ whole genome shotgun (WGS) entry which is preliminary data.</text>
</comment>
<dbReference type="AlphaFoldDB" id="A0A1F5LL03"/>
<proteinExistence type="predicted"/>
<evidence type="ECO:0000313" key="3">
    <source>
        <dbReference type="Proteomes" id="UP000177622"/>
    </source>
</evidence>
<dbReference type="OrthoDB" id="3235083at2759"/>
<feature type="region of interest" description="Disordered" evidence="1">
    <location>
        <begin position="88"/>
        <end position="109"/>
    </location>
</feature>